<gene>
    <name evidence="1" type="ORF">UFOPK2350_01379</name>
</gene>
<protein>
    <submittedName>
        <fullName evidence="1">Unannotated protein</fullName>
    </submittedName>
</protein>
<accession>A0A6J6NM32</accession>
<proteinExistence type="predicted"/>
<reference evidence="1" key="1">
    <citation type="submission" date="2020-05" db="EMBL/GenBank/DDBJ databases">
        <authorList>
            <person name="Chiriac C."/>
            <person name="Salcher M."/>
            <person name="Ghai R."/>
            <person name="Kavagutti S V."/>
        </authorList>
    </citation>
    <scope>NUCLEOTIDE SEQUENCE</scope>
</reference>
<dbReference type="EMBL" id="CAEZXE010000135">
    <property type="protein sequence ID" value="CAB4687296.1"/>
    <property type="molecule type" value="Genomic_DNA"/>
</dbReference>
<dbReference type="AlphaFoldDB" id="A0A6J6NM32"/>
<evidence type="ECO:0000313" key="1">
    <source>
        <dbReference type="EMBL" id="CAB4687296.1"/>
    </source>
</evidence>
<organism evidence="1">
    <name type="scientific">freshwater metagenome</name>
    <dbReference type="NCBI Taxonomy" id="449393"/>
    <lineage>
        <taxon>unclassified sequences</taxon>
        <taxon>metagenomes</taxon>
        <taxon>ecological metagenomes</taxon>
    </lineage>
</organism>
<sequence length="200" mass="21946">MHARNPFTITKNVECALAHTGHDAHVHCDIGRVAELHANVRDRRTKRAHREGHDIHRAALHCAGVELVHFGTHLCGRTPVVRRACIDFAFGADVGAVFNASNITRVGECEVTVRTLCFVKRAERSTFNELCAQTLVLFSRAVAPIDVVRLQDLAPLFDPVDQLLVCCLPGHVSSDIVVECALRLSGGLFSASGCHRVNLW</sequence>
<name>A0A6J6NM32_9ZZZZ</name>